<dbReference type="Pfam" id="PF00665">
    <property type="entry name" value="rve"/>
    <property type="match status" value="1"/>
</dbReference>
<dbReference type="Gene3D" id="3.30.420.10">
    <property type="entry name" value="Ribonuclease H-like superfamily/Ribonuclease H"/>
    <property type="match status" value="1"/>
</dbReference>
<dbReference type="PROSITE" id="PS50994">
    <property type="entry name" value="INTEGRASE"/>
    <property type="match status" value="1"/>
</dbReference>
<dbReference type="GO" id="GO:0015074">
    <property type="term" value="P:DNA integration"/>
    <property type="evidence" value="ECO:0007669"/>
    <property type="project" value="InterPro"/>
</dbReference>
<dbReference type="InterPro" id="IPR001584">
    <property type="entry name" value="Integrase_cat-core"/>
</dbReference>
<dbReference type="GO" id="GO:0003676">
    <property type="term" value="F:nucleic acid binding"/>
    <property type="evidence" value="ECO:0007669"/>
    <property type="project" value="InterPro"/>
</dbReference>
<dbReference type="SUPFAM" id="SSF53098">
    <property type="entry name" value="Ribonuclease H-like"/>
    <property type="match status" value="1"/>
</dbReference>
<evidence type="ECO:0000313" key="3">
    <source>
        <dbReference type="Proteomes" id="UP001314229"/>
    </source>
</evidence>
<dbReference type="InterPro" id="IPR050951">
    <property type="entry name" value="Retrovirus_Pol_polyprotein"/>
</dbReference>
<reference evidence="2 3" key="1">
    <citation type="submission" date="2024-01" db="EMBL/GenBank/DDBJ databases">
        <authorList>
            <person name="Alioto T."/>
            <person name="Alioto T."/>
            <person name="Gomez Garrido J."/>
        </authorList>
    </citation>
    <scope>NUCLEOTIDE SEQUENCE [LARGE SCALE GENOMIC DNA]</scope>
</reference>
<proteinExistence type="predicted"/>
<feature type="domain" description="Integrase catalytic" evidence="1">
    <location>
        <begin position="35"/>
        <end position="199"/>
    </location>
</feature>
<keyword evidence="3" id="KW-1185">Reference proteome</keyword>
<name>A0AAV1Q3F9_SCOSC</name>
<sequence>MKRTYPRWQQGGVLECDKCQRVGHPLASSESLQCIKVSAVWELVGIDLTGPLPKTKDGFEYILTATDYFYKWVEAFPLRTKTAAEVGLHICSIIYRHGCPKRILSDQGRECVNQLNTSLCEMLGIERRETAAYHPQTNGLDEKTTSSCKFISQAVLFSLRSKIHTSTKQTPFMLMYGREPVFPSEVPVDMPLSTIILQDDDNKFDEVVEEKLKSMENVNSKAADNIANSQESQRQAYAKRVLKKYEKTSYNVGDEVLLFNMKKRGRKGGRIEPDFSGPYVITHIGGKLVSLSNFKGAPLKSSSKAIPKGARQPPVRNHRIPFMIAHNPRPQLKTVPWQTFLDLLSSTLPRG</sequence>
<dbReference type="PANTHER" id="PTHR37984:SF5">
    <property type="entry name" value="PROTEIN NYNRIN-LIKE"/>
    <property type="match status" value="1"/>
</dbReference>
<dbReference type="InterPro" id="IPR036397">
    <property type="entry name" value="RNaseH_sf"/>
</dbReference>
<accession>A0AAV1Q3F9</accession>
<comment type="caution">
    <text evidence="2">The sequence shown here is derived from an EMBL/GenBank/DDBJ whole genome shotgun (WGS) entry which is preliminary data.</text>
</comment>
<organism evidence="2 3">
    <name type="scientific">Scomber scombrus</name>
    <name type="common">Atlantic mackerel</name>
    <name type="synonym">Scomber vernalis</name>
    <dbReference type="NCBI Taxonomy" id="13677"/>
    <lineage>
        <taxon>Eukaryota</taxon>
        <taxon>Metazoa</taxon>
        <taxon>Chordata</taxon>
        <taxon>Craniata</taxon>
        <taxon>Vertebrata</taxon>
        <taxon>Euteleostomi</taxon>
        <taxon>Actinopterygii</taxon>
        <taxon>Neopterygii</taxon>
        <taxon>Teleostei</taxon>
        <taxon>Neoteleostei</taxon>
        <taxon>Acanthomorphata</taxon>
        <taxon>Pelagiaria</taxon>
        <taxon>Scombriformes</taxon>
        <taxon>Scombridae</taxon>
        <taxon>Scomber</taxon>
    </lineage>
</organism>
<dbReference type="AlphaFoldDB" id="A0AAV1Q3F9"/>
<gene>
    <name evidence="2" type="ORF">FSCOSCO3_A031661</name>
</gene>
<dbReference type="Proteomes" id="UP001314229">
    <property type="component" value="Unassembled WGS sequence"/>
</dbReference>
<dbReference type="InterPro" id="IPR012337">
    <property type="entry name" value="RNaseH-like_sf"/>
</dbReference>
<dbReference type="EMBL" id="CAWUFR010000535">
    <property type="protein sequence ID" value="CAK6978987.1"/>
    <property type="molecule type" value="Genomic_DNA"/>
</dbReference>
<dbReference type="PANTHER" id="PTHR37984">
    <property type="entry name" value="PROTEIN CBG26694"/>
    <property type="match status" value="1"/>
</dbReference>
<evidence type="ECO:0000313" key="2">
    <source>
        <dbReference type="EMBL" id="CAK6978987.1"/>
    </source>
</evidence>
<protein>
    <submittedName>
        <fullName evidence="2">Uncharacterized protein LOC125780607</fullName>
    </submittedName>
</protein>
<evidence type="ECO:0000259" key="1">
    <source>
        <dbReference type="PROSITE" id="PS50994"/>
    </source>
</evidence>